<feature type="non-terminal residue" evidence="8">
    <location>
        <position position="1"/>
    </location>
</feature>
<keyword evidence="5" id="KW-0067">ATP-binding</keyword>
<evidence type="ECO:0000256" key="6">
    <source>
        <dbReference type="ARBA" id="ARBA00048539"/>
    </source>
</evidence>
<proteinExistence type="predicted"/>
<dbReference type="InterPro" id="IPR012094">
    <property type="entry name" value="tRNA_Ile_lys_synt"/>
</dbReference>
<dbReference type="EC" id="6.3.4.19" evidence="1"/>
<gene>
    <name evidence="8" type="ORF">S12H4_23908</name>
</gene>
<organism evidence="8">
    <name type="scientific">marine sediment metagenome</name>
    <dbReference type="NCBI Taxonomy" id="412755"/>
    <lineage>
        <taxon>unclassified sequences</taxon>
        <taxon>metagenomes</taxon>
        <taxon>ecological metagenomes</taxon>
    </lineage>
</organism>
<keyword evidence="4" id="KW-0547">Nucleotide-binding</keyword>
<keyword evidence="3" id="KW-0819">tRNA processing</keyword>
<dbReference type="CDD" id="cd01992">
    <property type="entry name" value="TilS_N"/>
    <property type="match status" value="1"/>
</dbReference>
<name>X1SE40_9ZZZZ</name>
<protein>
    <recommendedName>
        <fullName evidence="1">tRNA(Ile)-lysidine synthetase</fullName>
        <ecNumber evidence="1">6.3.4.19</ecNumber>
    </recommendedName>
</protein>
<dbReference type="GO" id="GO:0008033">
    <property type="term" value="P:tRNA processing"/>
    <property type="evidence" value="ECO:0007669"/>
    <property type="project" value="UniProtKB-KW"/>
</dbReference>
<dbReference type="NCBIfam" id="TIGR02432">
    <property type="entry name" value="lysidine_TilS_N"/>
    <property type="match status" value="1"/>
</dbReference>
<dbReference type="AlphaFoldDB" id="X1SE40"/>
<evidence type="ECO:0000313" key="8">
    <source>
        <dbReference type="EMBL" id="GAI73685.1"/>
    </source>
</evidence>
<sequence length="181" mass="20302">HILVKLKDELGIRLHIAHLNHQLRGAESEADAQYVSTLAQHLGIPATIEKGEVKAYQAQKRISLEEAAREVRYSFLAQTAKAIGASQVAIGYTRDDNIETILMHLIRGSGTRGLQGLQPYTEGQSSQNRLTTIKPLLNISREETTRYCQHHNLMPHLDTSNLSLSPLRNRIRLKLLPLLKS</sequence>
<dbReference type="GO" id="GO:0032267">
    <property type="term" value="F:tRNA(Ile)-lysidine synthase activity"/>
    <property type="evidence" value="ECO:0007669"/>
    <property type="project" value="UniProtKB-EC"/>
</dbReference>
<dbReference type="GO" id="GO:0005524">
    <property type="term" value="F:ATP binding"/>
    <property type="evidence" value="ECO:0007669"/>
    <property type="project" value="UniProtKB-KW"/>
</dbReference>
<feature type="domain" description="tRNA(Ile)-lysidine/2-thiocytidine synthase N-terminal" evidence="7">
    <location>
        <begin position="2"/>
        <end position="172"/>
    </location>
</feature>
<dbReference type="InterPro" id="IPR012795">
    <property type="entry name" value="tRNA_Ile_lys_synt_N"/>
</dbReference>
<feature type="non-terminal residue" evidence="8">
    <location>
        <position position="181"/>
    </location>
</feature>
<dbReference type="PANTHER" id="PTHR43033:SF1">
    <property type="entry name" value="TRNA(ILE)-LYSIDINE SYNTHASE-RELATED"/>
    <property type="match status" value="1"/>
</dbReference>
<comment type="caution">
    <text evidence="8">The sequence shown here is derived from an EMBL/GenBank/DDBJ whole genome shotgun (WGS) entry which is preliminary data.</text>
</comment>
<dbReference type="PANTHER" id="PTHR43033">
    <property type="entry name" value="TRNA(ILE)-LYSIDINE SYNTHASE-RELATED"/>
    <property type="match status" value="1"/>
</dbReference>
<evidence type="ECO:0000256" key="5">
    <source>
        <dbReference type="ARBA" id="ARBA00022840"/>
    </source>
</evidence>
<evidence type="ECO:0000256" key="4">
    <source>
        <dbReference type="ARBA" id="ARBA00022741"/>
    </source>
</evidence>
<dbReference type="Pfam" id="PF01171">
    <property type="entry name" value="ATP_bind_3"/>
    <property type="match status" value="1"/>
</dbReference>
<keyword evidence="2" id="KW-0436">Ligase</keyword>
<accession>X1SE40</accession>
<dbReference type="EMBL" id="BARW01012815">
    <property type="protein sequence ID" value="GAI73685.1"/>
    <property type="molecule type" value="Genomic_DNA"/>
</dbReference>
<evidence type="ECO:0000256" key="2">
    <source>
        <dbReference type="ARBA" id="ARBA00022598"/>
    </source>
</evidence>
<evidence type="ECO:0000256" key="1">
    <source>
        <dbReference type="ARBA" id="ARBA00013267"/>
    </source>
</evidence>
<dbReference type="InterPro" id="IPR014729">
    <property type="entry name" value="Rossmann-like_a/b/a_fold"/>
</dbReference>
<evidence type="ECO:0000256" key="3">
    <source>
        <dbReference type="ARBA" id="ARBA00022694"/>
    </source>
</evidence>
<dbReference type="SUPFAM" id="SSF52402">
    <property type="entry name" value="Adenine nucleotide alpha hydrolases-like"/>
    <property type="match status" value="1"/>
</dbReference>
<evidence type="ECO:0000259" key="7">
    <source>
        <dbReference type="Pfam" id="PF01171"/>
    </source>
</evidence>
<dbReference type="InterPro" id="IPR011063">
    <property type="entry name" value="TilS/TtcA_N"/>
</dbReference>
<comment type="catalytic activity">
    <reaction evidence="6">
        <text>cytidine(34) in tRNA(Ile2) + L-lysine + ATP = lysidine(34) in tRNA(Ile2) + AMP + diphosphate + H(+)</text>
        <dbReference type="Rhea" id="RHEA:43744"/>
        <dbReference type="Rhea" id="RHEA-COMP:10625"/>
        <dbReference type="Rhea" id="RHEA-COMP:10670"/>
        <dbReference type="ChEBI" id="CHEBI:15378"/>
        <dbReference type="ChEBI" id="CHEBI:30616"/>
        <dbReference type="ChEBI" id="CHEBI:32551"/>
        <dbReference type="ChEBI" id="CHEBI:33019"/>
        <dbReference type="ChEBI" id="CHEBI:82748"/>
        <dbReference type="ChEBI" id="CHEBI:83665"/>
        <dbReference type="ChEBI" id="CHEBI:456215"/>
        <dbReference type="EC" id="6.3.4.19"/>
    </reaction>
</comment>
<reference evidence="8" key="1">
    <citation type="journal article" date="2014" name="Front. Microbiol.">
        <title>High frequency of phylogenetically diverse reductive dehalogenase-homologous genes in deep subseafloor sedimentary metagenomes.</title>
        <authorList>
            <person name="Kawai M."/>
            <person name="Futagami T."/>
            <person name="Toyoda A."/>
            <person name="Takaki Y."/>
            <person name="Nishi S."/>
            <person name="Hori S."/>
            <person name="Arai W."/>
            <person name="Tsubouchi T."/>
            <person name="Morono Y."/>
            <person name="Uchiyama I."/>
            <person name="Ito T."/>
            <person name="Fujiyama A."/>
            <person name="Inagaki F."/>
            <person name="Takami H."/>
        </authorList>
    </citation>
    <scope>NUCLEOTIDE SEQUENCE</scope>
    <source>
        <strain evidence="8">Expedition CK06-06</strain>
    </source>
</reference>
<dbReference type="Gene3D" id="3.40.50.620">
    <property type="entry name" value="HUPs"/>
    <property type="match status" value="1"/>
</dbReference>